<protein>
    <recommendedName>
        <fullName evidence="4">Apea-like HEPN domain-containing protein</fullName>
    </recommendedName>
</protein>
<feature type="region of interest" description="Disordered" evidence="1">
    <location>
        <begin position="409"/>
        <end position="454"/>
    </location>
</feature>
<dbReference type="EMBL" id="AYYC01000738">
    <property type="protein sequence ID" value="ETK03303.1"/>
    <property type="molecule type" value="Genomic_DNA"/>
</dbReference>
<feature type="compositionally biased region" description="Basic and acidic residues" evidence="1">
    <location>
        <begin position="409"/>
        <end position="424"/>
    </location>
</feature>
<proteinExistence type="predicted"/>
<evidence type="ECO:0008006" key="4">
    <source>
        <dbReference type="Google" id="ProtNLM"/>
    </source>
</evidence>
<gene>
    <name evidence="2" type="ORF">T229_15285</name>
</gene>
<evidence type="ECO:0000313" key="3">
    <source>
        <dbReference type="Proteomes" id="UP000018872"/>
    </source>
</evidence>
<dbReference type="AlphaFoldDB" id="W2C8F9"/>
<comment type="caution">
    <text evidence="2">The sequence shown here is derived from an EMBL/GenBank/DDBJ whole genome shotgun (WGS) entry which is preliminary data.</text>
</comment>
<reference evidence="2 3" key="1">
    <citation type="submission" date="2013-11" db="EMBL/GenBank/DDBJ databases">
        <title>Single cell genomics of uncultured Tannerella BU063 (oral taxon 286).</title>
        <authorList>
            <person name="Beall C.J."/>
            <person name="Campbell A.G."/>
            <person name="Griffen A.L."/>
            <person name="Podar M."/>
            <person name="Leys E.J."/>
        </authorList>
    </citation>
    <scope>NUCLEOTIDE SEQUENCE [LARGE SCALE GENOMIC DNA]</scope>
    <source>
        <strain evidence="2">Cell 5</strain>
    </source>
</reference>
<sequence length="454" mass="51976">MMDEKNFKSTNAFVCKYCSLLEGCTKKIVSSSLIDYPRKFKVHINTNDPEHQSGIQNIDVESLLVNINGEDLIISGVLNMENDFVRHLHLVQFTQLLDPEWKKKEGTYYYRFLLPHEKELLQIQSPIDLANHYITISFPDEKQIHVFWCKMEGVQYLVIESRFPCTYSEMSSYRYVVSLSLGLLTGIAPLDYVFVIASKVSEFDDKLTGGFIQLAPAIQGQFKLLRKEHPMSEQEFSGLVSMLHRSKDLARATMMLLVASLDIDNMGPTYSVVLETICSVLCKENKDFFKPFLVEKGWGSDFKKNGEKLTKPFELQQIAYELSDAEKKIIKTRNNFLHGGITEEGKESMEKLLYIGMELRKLCGILLLRYSGYKGPILNNAVEMGLKGAIANKEPLFITYDEEAAKELVEKRKKEKQKEEEEKKKKQSQGKNNTRKSQGKEKSPQPTEEPEASV</sequence>
<evidence type="ECO:0000313" key="2">
    <source>
        <dbReference type="EMBL" id="ETK03303.1"/>
    </source>
</evidence>
<dbReference type="PATRIC" id="fig|1410950.3.peg.2426"/>
<accession>W2C8F9</accession>
<evidence type="ECO:0000256" key="1">
    <source>
        <dbReference type="SAM" id="MobiDB-lite"/>
    </source>
</evidence>
<organism evidence="2 3">
    <name type="scientific">Tannerella sp. oral taxon BU063 isolate Cell 5</name>
    <dbReference type="NCBI Taxonomy" id="1410950"/>
    <lineage>
        <taxon>Bacteria</taxon>
        <taxon>Pseudomonadati</taxon>
        <taxon>Bacteroidota</taxon>
        <taxon>Bacteroidia</taxon>
        <taxon>Bacteroidales</taxon>
        <taxon>Tannerellaceae</taxon>
        <taxon>Tannerella</taxon>
    </lineage>
</organism>
<name>W2C8F9_9BACT</name>
<dbReference type="Proteomes" id="UP000018872">
    <property type="component" value="Unassembled WGS sequence"/>
</dbReference>